<feature type="domain" description="CXC" evidence="17">
    <location>
        <begin position="554"/>
        <end position="656"/>
    </location>
</feature>
<dbReference type="InterPro" id="IPR001214">
    <property type="entry name" value="SET_dom"/>
</dbReference>
<dbReference type="STRING" id="8355.A0A1L8ETS0"/>
<dbReference type="InterPro" id="IPR026489">
    <property type="entry name" value="CXC_dom"/>
</dbReference>
<feature type="region of interest" description="Disordered" evidence="15">
    <location>
        <begin position="238"/>
        <end position="267"/>
    </location>
</feature>
<dbReference type="PROSITE" id="PS51633">
    <property type="entry name" value="CXC"/>
    <property type="match status" value="1"/>
</dbReference>
<evidence type="ECO:0000256" key="10">
    <source>
        <dbReference type="ARBA" id="ARBA00023163"/>
    </source>
</evidence>
<evidence type="ECO:0000313" key="21">
    <source>
        <dbReference type="RefSeq" id="XP_041433288.1"/>
    </source>
</evidence>
<dbReference type="SMART" id="SM00317">
    <property type="entry name" value="SET"/>
    <property type="match status" value="1"/>
</dbReference>
<dbReference type="Proteomes" id="UP000186698">
    <property type="component" value="Chromosome 9_10L"/>
</dbReference>
<dbReference type="InterPro" id="IPR041355">
    <property type="entry name" value="Pre-SET_CXC"/>
</dbReference>
<dbReference type="Pfam" id="PF18264">
    <property type="entry name" value="preSET_CXC"/>
    <property type="match status" value="1"/>
</dbReference>
<gene>
    <name evidence="19 20 21 22" type="primary">ezh1.L</name>
</gene>
<dbReference type="SMART" id="SM01114">
    <property type="entry name" value="CXC"/>
    <property type="match status" value="1"/>
</dbReference>
<dbReference type="InterPro" id="IPR041343">
    <property type="entry name" value="PRC2_HTH_1"/>
</dbReference>
<dbReference type="AGR" id="Xenbase:XB-GENE-6486822"/>
<feature type="compositionally biased region" description="Polar residues" evidence="15">
    <location>
        <begin position="445"/>
        <end position="468"/>
    </location>
</feature>
<dbReference type="RefSeq" id="XP_018090636.1">
    <property type="nucleotide sequence ID" value="XM_018235147.2"/>
</dbReference>
<dbReference type="InterPro" id="IPR044438">
    <property type="entry name" value="EZH1_SET"/>
</dbReference>
<proteinExistence type="predicted"/>
<dbReference type="KEGG" id="xla:108701022"/>
<sequence>MMHSVTPKDCSTILHSTMEPPDPKYTKTLICWKKRVRTEYIRLQQLKRFQSNTAARVFYVENLTKAQERAKLLNEDWKKLRVQPIQMMKPTSGHPFLKKSTVESSFPGFAVQTIFMRSLNTVALVPIMYSWSPLQQNFMVEDETVLCNIPYMGDEAKAEDETFIEELINNYDGKVHGEEELDLKTAVLSSPRLHDRERLFRFGQSFSWGQNSTIKTGSGLLDDSSFLELMEALLQYTEDEESKLSPPTEGKGEEVKEEGPMTRKRKRIAEEGSKIVCRSLLPNDLIFTAISAVFPERGFPEEVKKRYKELTEVYDPHALPPQCTPNIDGPCAKSVQREQSLHSFHTLFCPRCFKYDCFLHPFHASPNVYRRRSREIKIETEPCGIHCFLLLEGAKEYAMMNNPRSKCLGRRRRKTSAQAASGSSTSNSAVMETREGDSDRDTGNDCASSSSEANSRCQTPTKQRQGSLSGELPDVSESSEPVEWTGAEESLFRVFHGTYFNNFCSIARLMGTKTCKQVFQFAVTDSLILKVPAKELMSTAQKKKRKHRLWAAHCRKIQLKKDNSANQVYNYQPCDHPDHPCDSTCPCIMTQNFCEKFCQCNPDCQNRFPGCRCKTQCNTKQCPCYLAVRECDPDLCLTCGASEHWDSKVVSCKNCSIQRGLKKHLLLAPSDVAGWGTFIKESVQKNEFISEYCGELISQDEADRRGKVYDRYMSSFLFNLNNDFVVDATRKGNKIRFANHSVNPNCYAKVVMVNGDHRIGIFANRTIQAGEELFFDYRYSQADALKYVGIERETDIL</sequence>
<dbReference type="GO" id="GO:0005634">
    <property type="term" value="C:nucleus"/>
    <property type="evidence" value="ECO:0000318"/>
    <property type="project" value="GO_Central"/>
</dbReference>
<comment type="subcellular location">
    <subcellularLocation>
        <location evidence="1">Nucleus</location>
    </subcellularLocation>
</comment>
<keyword evidence="8" id="KW-0805">Transcription regulation</keyword>
<evidence type="ECO:0000313" key="20">
    <source>
        <dbReference type="RefSeq" id="XP_018090636.1"/>
    </source>
</evidence>
<dbReference type="GO" id="GO:0032259">
    <property type="term" value="P:methylation"/>
    <property type="evidence" value="ECO:0007669"/>
    <property type="project" value="UniProtKB-KW"/>
</dbReference>
<evidence type="ECO:0000259" key="17">
    <source>
        <dbReference type="PROSITE" id="PS51633"/>
    </source>
</evidence>
<dbReference type="Bgee" id="108701022">
    <property type="expression patterns" value="Expressed in brain and 14 other cell types or tissues"/>
</dbReference>
<dbReference type="FunFam" id="2.170.270.10:FF:000001">
    <property type="entry name" value="Putative histone-lysine N-methyltransferase EZH2"/>
    <property type="match status" value="1"/>
</dbReference>
<keyword evidence="7" id="KW-0156">Chromatin regulator</keyword>
<evidence type="ECO:0000256" key="6">
    <source>
        <dbReference type="ARBA" id="ARBA00022691"/>
    </source>
</evidence>
<dbReference type="Pfam" id="PF11616">
    <property type="entry name" value="EZH2_WD-Binding"/>
    <property type="match status" value="1"/>
</dbReference>
<dbReference type="GO" id="GO:0048511">
    <property type="term" value="P:rhythmic process"/>
    <property type="evidence" value="ECO:0007669"/>
    <property type="project" value="UniProtKB-KW"/>
</dbReference>
<organism evidence="20">
    <name type="scientific">Xenopus laevis</name>
    <name type="common">African clawed frog</name>
    <dbReference type="NCBI Taxonomy" id="8355"/>
    <lineage>
        <taxon>Eukaryota</taxon>
        <taxon>Metazoa</taxon>
        <taxon>Chordata</taxon>
        <taxon>Craniata</taxon>
        <taxon>Vertebrata</taxon>
        <taxon>Euteleostomi</taxon>
        <taxon>Amphibia</taxon>
        <taxon>Batrachia</taxon>
        <taxon>Anura</taxon>
        <taxon>Pipoidea</taxon>
        <taxon>Pipidae</taxon>
        <taxon>Xenopodinae</taxon>
        <taxon>Xenopus</taxon>
        <taxon>Xenopus</taxon>
    </lineage>
</organism>
<dbReference type="PANTHER" id="PTHR45747">
    <property type="entry name" value="HISTONE-LYSINE N-METHYLTRANSFERASE E(Z)"/>
    <property type="match status" value="1"/>
</dbReference>
<evidence type="ECO:0000256" key="7">
    <source>
        <dbReference type="ARBA" id="ARBA00022853"/>
    </source>
</evidence>
<evidence type="ECO:0000256" key="3">
    <source>
        <dbReference type="ARBA" id="ARBA00022491"/>
    </source>
</evidence>
<comment type="subunit">
    <text evidence="14">Component of the prc2/eed-ezh2 complex.</text>
</comment>
<keyword evidence="18" id="KW-1185">Reference proteome</keyword>
<dbReference type="Xenbase" id="XB-GENE-6486822">
    <property type="gene designation" value="ezh1.L"/>
</dbReference>
<evidence type="ECO:0000256" key="2">
    <source>
        <dbReference type="ARBA" id="ARBA00012186"/>
    </source>
</evidence>
<keyword evidence="4" id="KW-0489">Methyltransferase</keyword>
<comment type="catalytic activity">
    <reaction evidence="13">
        <text>L-lysyl(27)-[histone H3] + 3 S-adenosyl-L-methionine = N(6),N(6),N(6)-trimethyl-L-lysyl(27)-[histone H3] + 3 S-adenosyl-L-homocysteine + 3 H(+)</text>
        <dbReference type="Rhea" id="RHEA:60292"/>
        <dbReference type="Rhea" id="RHEA-COMP:15535"/>
        <dbReference type="Rhea" id="RHEA-COMP:15548"/>
        <dbReference type="ChEBI" id="CHEBI:15378"/>
        <dbReference type="ChEBI" id="CHEBI:29969"/>
        <dbReference type="ChEBI" id="CHEBI:57856"/>
        <dbReference type="ChEBI" id="CHEBI:59789"/>
        <dbReference type="ChEBI" id="CHEBI:61961"/>
        <dbReference type="EC" id="2.1.1.356"/>
    </reaction>
</comment>
<evidence type="ECO:0000256" key="8">
    <source>
        <dbReference type="ARBA" id="ARBA00023015"/>
    </source>
</evidence>
<dbReference type="OMA" id="HMVGASC"/>
<evidence type="ECO:0000256" key="9">
    <source>
        <dbReference type="ARBA" id="ARBA00023108"/>
    </source>
</evidence>
<dbReference type="EC" id="2.1.1.356" evidence="2"/>
<dbReference type="AlphaFoldDB" id="A0A1L8ETS0"/>
<dbReference type="GO" id="GO:0046976">
    <property type="term" value="F:histone H3K27 methyltransferase activity"/>
    <property type="evidence" value="ECO:0000318"/>
    <property type="project" value="GO_Central"/>
</dbReference>
<dbReference type="Pfam" id="PF00856">
    <property type="entry name" value="SET"/>
    <property type="match status" value="1"/>
</dbReference>
<feature type="region of interest" description="Disordered" evidence="15">
    <location>
        <begin position="408"/>
        <end position="481"/>
    </location>
</feature>
<keyword evidence="3" id="KW-0678">Repressor</keyword>
<dbReference type="InterPro" id="IPR046341">
    <property type="entry name" value="SET_dom_sf"/>
</dbReference>
<dbReference type="InterPro" id="IPR048358">
    <property type="entry name" value="EZH1/2_MCSS"/>
</dbReference>
<evidence type="ECO:0000313" key="19">
    <source>
        <dbReference type="RefSeq" id="XP_018090635.1"/>
    </source>
</evidence>
<keyword evidence="11" id="KW-0539">Nucleus</keyword>
<feature type="compositionally biased region" description="Basic and acidic residues" evidence="15">
    <location>
        <begin position="250"/>
        <end position="261"/>
    </location>
</feature>
<evidence type="ECO:0000313" key="18">
    <source>
        <dbReference type="Proteomes" id="UP000186698"/>
    </source>
</evidence>
<dbReference type="PROSITE" id="PS50280">
    <property type="entry name" value="SET"/>
    <property type="match status" value="1"/>
</dbReference>
<evidence type="ECO:0000259" key="16">
    <source>
        <dbReference type="PROSITE" id="PS50280"/>
    </source>
</evidence>
<dbReference type="CTD" id="108701022"/>
<dbReference type="RefSeq" id="XP_018090635.1">
    <property type="nucleotide sequence ID" value="XM_018235146.2"/>
</dbReference>
<evidence type="ECO:0000256" key="15">
    <source>
        <dbReference type="SAM" id="MobiDB-lite"/>
    </source>
</evidence>
<dbReference type="PaxDb" id="8355-A0A1L8ETS0"/>
<evidence type="ECO:0000256" key="4">
    <source>
        <dbReference type="ARBA" id="ARBA00022603"/>
    </source>
</evidence>
<dbReference type="InterPro" id="IPR045318">
    <property type="entry name" value="EZH1/2-like"/>
</dbReference>
<keyword evidence="6" id="KW-0949">S-adenosyl-L-methionine</keyword>
<dbReference type="GO" id="GO:0003682">
    <property type="term" value="F:chromatin binding"/>
    <property type="evidence" value="ECO:0000318"/>
    <property type="project" value="GO_Central"/>
</dbReference>
<name>A0A1L8ETS0_XENLA</name>
<dbReference type="Gene3D" id="2.170.270.10">
    <property type="entry name" value="SET domain"/>
    <property type="match status" value="1"/>
</dbReference>
<dbReference type="RefSeq" id="XP_041433288.1">
    <property type="nucleotide sequence ID" value="XM_041577354.1"/>
</dbReference>
<dbReference type="GO" id="GO:0035098">
    <property type="term" value="C:ESC/E(Z) complex"/>
    <property type="evidence" value="ECO:0000318"/>
    <property type="project" value="GO_Central"/>
</dbReference>
<dbReference type="GeneID" id="108701022"/>
<evidence type="ECO:0000256" key="14">
    <source>
        <dbReference type="ARBA" id="ARBA00066293"/>
    </source>
</evidence>
<evidence type="ECO:0000313" key="22">
    <source>
        <dbReference type="Xenbase" id="XB-GENE-6486822"/>
    </source>
</evidence>
<dbReference type="CDD" id="cd19217">
    <property type="entry name" value="SET_EZH1"/>
    <property type="match status" value="1"/>
</dbReference>
<reference evidence="19 20" key="1">
    <citation type="submission" date="2022-04" db="UniProtKB">
        <authorList>
            <consortium name="RefSeq"/>
        </authorList>
    </citation>
    <scope>IDENTIFICATION</scope>
    <source>
        <strain evidence="19 20">J_2021</strain>
        <tissue evidence="19 20">Erythrocytes</tissue>
    </source>
</reference>
<dbReference type="InterPro" id="IPR033467">
    <property type="entry name" value="Tesmin/TSO1-like_CXC"/>
</dbReference>
<protein>
    <recommendedName>
        <fullName evidence="12">Histone-lysine N-methyltransferase EZH2</fullName>
        <ecNumber evidence="2">2.1.1.356</ecNumber>
    </recommendedName>
</protein>
<dbReference type="PANTHER" id="PTHR45747:SF1">
    <property type="entry name" value="HISTONE-LYSINE N-METHYLTRANSFERASE EZH1"/>
    <property type="match status" value="1"/>
</dbReference>
<dbReference type="OrthoDB" id="6141102at2759"/>
<keyword evidence="5" id="KW-0808">Transferase</keyword>
<feature type="domain" description="SET" evidence="16">
    <location>
        <begin position="663"/>
        <end position="778"/>
    </location>
</feature>
<feature type="compositionally biased region" description="Low complexity" evidence="15">
    <location>
        <begin position="416"/>
        <end position="429"/>
    </location>
</feature>
<dbReference type="CDD" id="cd00167">
    <property type="entry name" value="SANT"/>
    <property type="match status" value="1"/>
</dbReference>
<evidence type="ECO:0000256" key="13">
    <source>
        <dbReference type="ARBA" id="ARBA00048568"/>
    </source>
</evidence>
<dbReference type="Pfam" id="PF18118">
    <property type="entry name" value="PRC2_HTH_1"/>
    <property type="match status" value="1"/>
</dbReference>
<evidence type="ECO:0000256" key="11">
    <source>
        <dbReference type="ARBA" id="ARBA00023242"/>
    </source>
</evidence>
<keyword evidence="10" id="KW-0804">Transcription</keyword>
<dbReference type="Pfam" id="PF21358">
    <property type="entry name" value="Ezh2_MCSS"/>
    <property type="match status" value="1"/>
</dbReference>
<feature type="compositionally biased region" description="Basic and acidic residues" evidence="15">
    <location>
        <begin position="432"/>
        <end position="443"/>
    </location>
</feature>
<dbReference type="InterPro" id="IPR001005">
    <property type="entry name" value="SANT/Myb"/>
</dbReference>
<evidence type="ECO:0000256" key="12">
    <source>
        <dbReference type="ARBA" id="ARBA00024111"/>
    </source>
</evidence>
<evidence type="ECO:0000256" key="1">
    <source>
        <dbReference type="ARBA" id="ARBA00004123"/>
    </source>
</evidence>
<keyword evidence="9" id="KW-0090">Biological rhythms</keyword>
<dbReference type="GO" id="GO:0031507">
    <property type="term" value="P:heterochromatin formation"/>
    <property type="evidence" value="ECO:0000318"/>
    <property type="project" value="GO_Central"/>
</dbReference>
<accession>A0A1L8ETS0</accession>
<dbReference type="SUPFAM" id="SSF82199">
    <property type="entry name" value="SET domain"/>
    <property type="match status" value="1"/>
</dbReference>
<dbReference type="InterPro" id="IPR021654">
    <property type="entry name" value="EZH1/EZH2"/>
</dbReference>
<dbReference type="GO" id="GO:0140951">
    <property type="term" value="F:histone H3K27 trimethyltransferase activity"/>
    <property type="evidence" value="ECO:0007669"/>
    <property type="project" value="UniProtKB-EC"/>
</dbReference>
<evidence type="ECO:0000256" key="5">
    <source>
        <dbReference type="ARBA" id="ARBA00022679"/>
    </source>
</evidence>